<dbReference type="Proteomes" id="UP000321798">
    <property type="component" value="Unassembled WGS sequence"/>
</dbReference>
<evidence type="ECO:0000313" key="2">
    <source>
        <dbReference type="EMBL" id="GEP69716.1"/>
    </source>
</evidence>
<dbReference type="RefSeq" id="WP_146953473.1">
    <property type="nucleotide sequence ID" value="NZ_BAABBJ010000001.1"/>
</dbReference>
<dbReference type="AlphaFoldDB" id="A0A512PEW1"/>
<evidence type="ECO:0000313" key="3">
    <source>
        <dbReference type="Proteomes" id="UP000321798"/>
    </source>
</evidence>
<dbReference type="EMBL" id="BKAL01000008">
    <property type="protein sequence ID" value="GEP69716.1"/>
    <property type="molecule type" value="Genomic_DNA"/>
</dbReference>
<gene>
    <name evidence="2" type="ORF">CSO01_24310</name>
</gene>
<feature type="chain" id="PRO_5038643363" evidence="1">
    <location>
        <begin position="29"/>
        <end position="138"/>
    </location>
</feature>
<reference evidence="2 3" key="1">
    <citation type="submission" date="2019-07" db="EMBL/GenBank/DDBJ databases">
        <title>Whole genome shotgun sequence of Cellulomonas soli NBRC 109434.</title>
        <authorList>
            <person name="Hosoyama A."/>
            <person name="Uohara A."/>
            <person name="Ohji S."/>
            <person name="Ichikawa N."/>
        </authorList>
    </citation>
    <scope>NUCLEOTIDE SEQUENCE [LARGE SCALE GENOMIC DNA]</scope>
    <source>
        <strain evidence="2 3">NBRC 109434</strain>
    </source>
</reference>
<evidence type="ECO:0000256" key="1">
    <source>
        <dbReference type="SAM" id="SignalP"/>
    </source>
</evidence>
<proteinExistence type="predicted"/>
<keyword evidence="3" id="KW-1185">Reference proteome</keyword>
<comment type="caution">
    <text evidence="2">The sequence shown here is derived from an EMBL/GenBank/DDBJ whole genome shotgun (WGS) entry which is preliminary data.</text>
</comment>
<accession>A0A512PEW1</accession>
<keyword evidence="1" id="KW-0732">Signal</keyword>
<protein>
    <submittedName>
        <fullName evidence="2">Uncharacterized protein</fullName>
    </submittedName>
</protein>
<organism evidence="2 3">
    <name type="scientific">Cellulomonas soli</name>
    <dbReference type="NCBI Taxonomy" id="931535"/>
    <lineage>
        <taxon>Bacteria</taxon>
        <taxon>Bacillati</taxon>
        <taxon>Actinomycetota</taxon>
        <taxon>Actinomycetes</taxon>
        <taxon>Micrococcales</taxon>
        <taxon>Cellulomonadaceae</taxon>
        <taxon>Cellulomonas</taxon>
    </lineage>
</organism>
<sequence>MSTKKSAHRRKALAVGIAVVGVAGLSLASAAQLNLISDGAQFQSGVDVVANCQPANQDISVSFSDPSLAASGYASTSVVFSGIAPACFTKLANVAVATTGGLTEIASALTVSGATLTVALPTGTTADAVSQVAFSIHD</sequence>
<name>A0A512PEW1_9CELL</name>
<feature type="signal peptide" evidence="1">
    <location>
        <begin position="1"/>
        <end position="28"/>
    </location>
</feature>